<dbReference type="EMBL" id="JAUYVI010000001">
    <property type="protein sequence ID" value="MDQ7246680.1"/>
    <property type="molecule type" value="Genomic_DNA"/>
</dbReference>
<feature type="signal peptide" evidence="5">
    <location>
        <begin position="1"/>
        <end position="19"/>
    </location>
</feature>
<proteinExistence type="predicted"/>
<dbReference type="InterPro" id="IPR006059">
    <property type="entry name" value="SBP"/>
</dbReference>
<comment type="caution">
    <text evidence="6">The sequence shown here is derived from an EMBL/GenBank/DDBJ whole genome shotgun (WGS) entry which is preliminary data.</text>
</comment>
<dbReference type="Proteomes" id="UP001230156">
    <property type="component" value="Unassembled WGS sequence"/>
</dbReference>
<sequence>MRKGVIAAAVLLAAAGAVAAGYCGARDVGETRLRDTMNTLAAGAATFADVRYGEAVFDPLARRATVNDIVVSWQSGDVKIGRTILEDVAFGQVDPRHGRIEFRDVTDDGFLNALLASIAQRGSEEAFVPLGGAWSRVRYDLAVEYDYDAGSRSLTIGKFEWSAPDWGDLVVRLDLTNLPGSLHLPELPKTGPLNGPIGFLGALVDGLPDLNALLIRGAALTYRDHGAINRMLDGLSAETDARDPQVFFLDLRDALQEKIAHGKAAVWDQALLELILGKADIDVAVAPKSPIPLARIMRLPDDGSATAAALGLKIVTAGKRDLGHFAITEAEERVLRARPFIEAGEVGLTMPDVPSKLSALSQFQQALVTAPGEPRAATGLDRAIAALLAEGAKREQVLEFVGDEGAEAIYRAILRQVPASQEAGAALTALPQHIAAAAVKAAGDEAPAAADTALDLLHMATRLDAQNPAVKEAAGPVAERLVKEGDRLASFGAYVSEGGNDGALTYYAGALAVKPDSDAALQALNALAERLKQVIAQQVFNGDKAGAAARIELIKVQWPSLAGRAELAEQLAALLTPPAPKGPVAVYNWSDYIGEFTNARFQQKTGIAVQYDVFDSSETLEAKLLAGNSGYDVVVPNGGFLARQIPAGRFKKLDKSRLPNLENLDPALMKASEAFDPGHEYSVPYMWGTIGIGYNVAAIKKRMPDAPVDSWRLVLDPKVVSKFKGCGVAIVDAPSDVLLAVLVYLGRDVNTASPEDYAAAQGTLAAIRPFVRYFHASSYINDIANGEICLAIGWNGDFAIAQSRADQARNRIKLRYVVPKEGTLIWMDSLAIPADAPHPNAALAYIDYLLDPQVAANNANYVRYASPNKAAVVRGLINAADLNNPAIYPPRPVMERLASDKLASPEVDRLRMQAWTAIKSGE</sequence>
<accession>A0ABU0YG27</accession>
<evidence type="ECO:0000256" key="3">
    <source>
        <dbReference type="ARBA" id="ARBA00022729"/>
    </source>
</evidence>
<feature type="chain" id="PRO_5045724259" evidence="5">
    <location>
        <begin position="20"/>
        <end position="922"/>
    </location>
</feature>
<name>A0ABU0YG27_9PROT</name>
<evidence type="ECO:0000256" key="5">
    <source>
        <dbReference type="SAM" id="SignalP"/>
    </source>
</evidence>
<keyword evidence="7" id="KW-1185">Reference proteome</keyword>
<protein>
    <submittedName>
        <fullName evidence="6">Polyamine ABC transporter substrate-binding protein</fullName>
    </submittedName>
</protein>
<reference evidence="7" key="1">
    <citation type="submission" date="2023-08" db="EMBL/GenBank/DDBJ databases">
        <title>Rhodospirillaceae gen. nov., a novel taxon isolated from the Yangtze River Yuezi River estuary sludge.</title>
        <authorList>
            <person name="Ruan L."/>
        </authorList>
    </citation>
    <scope>NUCLEOTIDE SEQUENCE [LARGE SCALE GENOMIC DNA]</scope>
    <source>
        <strain evidence="7">R-7</strain>
    </source>
</reference>
<evidence type="ECO:0000256" key="1">
    <source>
        <dbReference type="ARBA" id="ARBA00004418"/>
    </source>
</evidence>
<evidence type="ECO:0000313" key="7">
    <source>
        <dbReference type="Proteomes" id="UP001230156"/>
    </source>
</evidence>
<dbReference type="Gene3D" id="3.40.190.10">
    <property type="entry name" value="Periplasmic binding protein-like II"/>
    <property type="match status" value="2"/>
</dbReference>
<dbReference type="RefSeq" id="WP_379954070.1">
    <property type="nucleotide sequence ID" value="NZ_JAUYVI010000001.1"/>
</dbReference>
<dbReference type="PRINTS" id="PR00909">
    <property type="entry name" value="SPERMDNBNDNG"/>
</dbReference>
<dbReference type="PANTHER" id="PTHR30222">
    <property type="entry name" value="SPERMIDINE/PUTRESCINE-BINDING PERIPLASMIC PROTEIN"/>
    <property type="match status" value="1"/>
</dbReference>
<evidence type="ECO:0000313" key="6">
    <source>
        <dbReference type="EMBL" id="MDQ7246680.1"/>
    </source>
</evidence>
<dbReference type="CDD" id="cd13659">
    <property type="entry name" value="PBP2_PotF"/>
    <property type="match status" value="1"/>
</dbReference>
<comment type="subcellular location">
    <subcellularLocation>
        <location evidence="1">Periplasm</location>
    </subcellularLocation>
</comment>
<dbReference type="PANTHER" id="PTHR30222:SF12">
    <property type="entry name" value="NORSPERMIDINE SENSOR"/>
    <property type="match status" value="1"/>
</dbReference>
<dbReference type="SUPFAM" id="SSF53850">
    <property type="entry name" value="Periplasmic binding protein-like II"/>
    <property type="match status" value="1"/>
</dbReference>
<evidence type="ECO:0000256" key="4">
    <source>
        <dbReference type="ARBA" id="ARBA00022764"/>
    </source>
</evidence>
<keyword evidence="3 5" id="KW-0732">Signal</keyword>
<organism evidence="6 7">
    <name type="scientific">Dongia sedimenti</name>
    <dbReference type="NCBI Taxonomy" id="3064282"/>
    <lineage>
        <taxon>Bacteria</taxon>
        <taxon>Pseudomonadati</taxon>
        <taxon>Pseudomonadota</taxon>
        <taxon>Alphaproteobacteria</taxon>
        <taxon>Rhodospirillales</taxon>
        <taxon>Dongiaceae</taxon>
        <taxon>Dongia</taxon>
    </lineage>
</organism>
<dbReference type="InterPro" id="IPR001188">
    <property type="entry name" value="Sperm_putr-bd"/>
</dbReference>
<evidence type="ECO:0000256" key="2">
    <source>
        <dbReference type="ARBA" id="ARBA00022448"/>
    </source>
</evidence>
<gene>
    <name evidence="6" type="ORF">Q8A70_03345</name>
</gene>
<dbReference type="Pfam" id="PF13416">
    <property type="entry name" value="SBP_bac_8"/>
    <property type="match status" value="1"/>
</dbReference>
<keyword evidence="4" id="KW-0574">Periplasm</keyword>
<keyword evidence="2" id="KW-0813">Transport</keyword>